<dbReference type="STRING" id="1353528.DT23_18150"/>
<dbReference type="InterPro" id="IPR047650">
    <property type="entry name" value="Transpos_IS110"/>
</dbReference>
<evidence type="ECO:0000313" key="1">
    <source>
        <dbReference type="EMBL" id="KEO54817.1"/>
    </source>
</evidence>
<evidence type="ECO:0000313" key="2">
    <source>
        <dbReference type="Proteomes" id="UP000027471"/>
    </source>
</evidence>
<sequence>MLRSTLYEAASSLLNRVKPGKGAGLQAWARALKARTSHKKAVVALARKLAVLMHAIWTNGSTFQPKEAYLRRAVKAQTQIGEWVRLLLERKPSRLVSVALANKTARIAWAILAKGETYRSA</sequence>
<protein>
    <recommendedName>
        <fullName evidence="3">Transposase</fullName>
    </recommendedName>
</protein>
<accession>A0A074JZN3</accession>
<dbReference type="EMBL" id="AUNB01000057">
    <property type="protein sequence ID" value="KEO54817.1"/>
    <property type="molecule type" value="Genomic_DNA"/>
</dbReference>
<keyword evidence="2" id="KW-1185">Reference proteome</keyword>
<name>A0A074JZN3_9RHOB</name>
<comment type="caution">
    <text evidence="1">The sequence shown here is derived from an EMBL/GenBank/DDBJ whole genome shotgun (WGS) entry which is preliminary data.</text>
</comment>
<dbReference type="Proteomes" id="UP000027471">
    <property type="component" value="Unassembled WGS sequence"/>
</dbReference>
<dbReference type="PANTHER" id="PTHR33055:SF3">
    <property type="entry name" value="PUTATIVE TRANSPOSASE FOR IS117-RELATED"/>
    <property type="match status" value="1"/>
</dbReference>
<organism evidence="1 2">
    <name type="scientific">Thioclava indica</name>
    <dbReference type="NCBI Taxonomy" id="1353528"/>
    <lineage>
        <taxon>Bacteria</taxon>
        <taxon>Pseudomonadati</taxon>
        <taxon>Pseudomonadota</taxon>
        <taxon>Alphaproteobacteria</taxon>
        <taxon>Rhodobacterales</taxon>
        <taxon>Paracoccaceae</taxon>
        <taxon>Thioclava</taxon>
    </lineage>
</organism>
<dbReference type="AlphaFoldDB" id="A0A074JZN3"/>
<dbReference type="PANTHER" id="PTHR33055">
    <property type="entry name" value="TRANSPOSASE FOR INSERTION SEQUENCE ELEMENT IS1111A"/>
    <property type="match status" value="1"/>
</dbReference>
<gene>
    <name evidence="1" type="ORF">DT23_18150</name>
</gene>
<reference evidence="1 2" key="1">
    <citation type="journal article" date="2015" name="Antonie Van Leeuwenhoek">
        <title>Thioclava indica sp. nov., isolated from surface seawater of the Indian Ocean.</title>
        <authorList>
            <person name="Liu Y."/>
            <person name="Lai Q."/>
            <person name="Du J."/>
            <person name="Xu H."/>
            <person name="Jiang L."/>
            <person name="Shao Z."/>
        </authorList>
    </citation>
    <scope>NUCLEOTIDE SEQUENCE [LARGE SCALE GENOMIC DNA]</scope>
    <source>
        <strain evidence="1 2">DT23-4</strain>
    </source>
</reference>
<proteinExistence type="predicted"/>
<evidence type="ECO:0008006" key="3">
    <source>
        <dbReference type="Google" id="ProtNLM"/>
    </source>
</evidence>
<dbReference type="eggNOG" id="COG3547">
    <property type="taxonomic scope" value="Bacteria"/>
</dbReference>